<accession>A0A7R8X7J4</accession>
<dbReference type="InterPro" id="IPR002913">
    <property type="entry name" value="START_lipid-bd_dom"/>
</dbReference>
<feature type="chain" id="PRO_5036209044" description="START domain-containing protein" evidence="1">
    <location>
        <begin position="18"/>
        <end position="676"/>
    </location>
</feature>
<dbReference type="CDD" id="cd00177">
    <property type="entry name" value="START"/>
    <property type="match status" value="1"/>
</dbReference>
<dbReference type="GO" id="GO:0005789">
    <property type="term" value="C:endoplasmic reticulum membrane"/>
    <property type="evidence" value="ECO:0007669"/>
    <property type="project" value="TreeGrafter"/>
</dbReference>
<dbReference type="GO" id="GO:0099044">
    <property type="term" value="P:vesicle tethering to endoplasmic reticulum"/>
    <property type="evidence" value="ECO:0007669"/>
    <property type="project" value="TreeGrafter"/>
</dbReference>
<dbReference type="Gene3D" id="3.30.530.20">
    <property type="match status" value="2"/>
</dbReference>
<keyword evidence="1" id="KW-0732">Signal</keyword>
<protein>
    <recommendedName>
        <fullName evidence="2">START domain-containing protein</fullName>
    </recommendedName>
</protein>
<dbReference type="InterPro" id="IPR023393">
    <property type="entry name" value="START-like_dom_sf"/>
</dbReference>
<dbReference type="Pfam" id="PF01852">
    <property type="entry name" value="START"/>
    <property type="match status" value="2"/>
</dbReference>
<evidence type="ECO:0000313" key="4">
    <source>
        <dbReference type="Proteomes" id="UP000677054"/>
    </source>
</evidence>
<dbReference type="GO" id="GO:0015485">
    <property type="term" value="F:cholesterol binding"/>
    <property type="evidence" value="ECO:0007669"/>
    <property type="project" value="TreeGrafter"/>
</dbReference>
<dbReference type="GO" id="GO:0031902">
    <property type="term" value="C:late endosome membrane"/>
    <property type="evidence" value="ECO:0007669"/>
    <property type="project" value="TreeGrafter"/>
</dbReference>
<name>A0A7R8X7J4_9CRUS</name>
<organism evidence="3">
    <name type="scientific">Darwinula stevensoni</name>
    <dbReference type="NCBI Taxonomy" id="69355"/>
    <lineage>
        <taxon>Eukaryota</taxon>
        <taxon>Metazoa</taxon>
        <taxon>Ecdysozoa</taxon>
        <taxon>Arthropoda</taxon>
        <taxon>Crustacea</taxon>
        <taxon>Oligostraca</taxon>
        <taxon>Ostracoda</taxon>
        <taxon>Podocopa</taxon>
        <taxon>Podocopida</taxon>
        <taxon>Darwinulocopina</taxon>
        <taxon>Darwinuloidea</taxon>
        <taxon>Darwinulidae</taxon>
        <taxon>Darwinula</taxon>
    </lineage>
</organism>
<feature type="signal peptide" evidence="1">
    <location>
        <begin position="1"/>
        <end position="17"/>
    </location>
</feature>
<evidence type="ECO:0000259" key="2">
    <source>
        <dbReference type="PROSITE" id="PS50848"/>
    </source>
</evidence>
<dbReference type="OrthoDB" id="74575at2759"/>
<sequence>MGSGLITELLFRSLCFSLQFLLYEKAAEVTNDNSDGILLYGTKVASHNVSRSQLQTLEDLPIPVELLPYLEQGKRNYESFKQILQNTTWEPMTSLSDDIIKVASAHNRESGLTMIYLEFLLYEKAAEVTNDNSDGILLYGTKVASHNVSRSQLQTLEDLPIPVELLPYLEQGKRNYESFKQILQNTTWEPMTSLSDDIIKVASAHNRESGLTMIYLETVVNVSVDVLFRHVWDHMQDYPKWNHNLQRMEVVLDITPRCRLVYKVIHPAGNGIIWSRDIVAIMYWDKERDGIYVALASTSWPALPPSSQYVRATFYPQGYVYTPMPGDPEQTLIRWVNHADAHLAFIPASVVSLLIAKTASLWKYMNECRWRRTSGKHNPGKIIQRGHMKEKIFEEILATIDLELDLKDAVTSVTSGVTRETLQAKAYYFTGPKVHPLTYPEVNGGSKTDTFPYASVELQPYVEQGKRTYESFKQILQNTAWEPMTLLSDDVVKIASAYNGESGLTMFYLETVVNVSADVLFRDDWDHVADYPKWNPNFLRTEVVLDITPRCRLAYKVSSPLGNGLIWSRDAVTTVYADTVGDATYLAFSSTSWPAIPPSSQYVRATFYPQGFVYSPLPSDPKKTLLRWVNHIDLHMAFVPASVINLVLAKACRNTLIYYQEHAETLRKKLKQLKGM</sequence>
<dbReference type="GO" id="GO:0005765">
    <property type="term" value="C:lysosomal membrane"/>
    <property type="evidence" value="ECO:0007669"/>
    <property type="project" value="TreeGrafter"/>
</dbReference>
<feature type="domain" description="START" evidence="2">
    <location>
        <begin position="188"/>
        <end position="362"/>
    </location>
</feature>
<evidence type="ECO:0000313" key="3">
    <source>
        <dbReference type="EMBL" id="CAD7245513.1"/>
    </source>
</evidence>
<dbReference type="InterPro" id="IPR051869">
    <property type="entry name" value="STARD3"/>
</dbReference>
<dbReference type="Proteomes" id="UP000677054">
    <property type="component" value="Unassembled WGS sequence"/>
</dbReference>
<gene>
    <name evidence="3" type="ORF">DSTB1V02_LOCUS5386</name>
</gene>
<evidence type="ECO:0000256" key="1">
    <source>
        <dbReference type="SAM" id="SignalP"/>
    </source>
</evidence>
<dbReference type="GO" id="GO:0030301">
    <property type="term" value="P:cholesterol transport"/>
    <property type="evidence" value="ECO:0007669"/>
    <property type="project" value="TreeGrafter"/>
</dbReference>
<reference evidence="3" key="1">
    <citation type="submission" date="2020-11" db="EMBL/GenBank/DDBJ databases">
        <authorList>
            <person name="Tran Van P."/>
        </authorList>
    </citation>
    <scope>NUCLEOTIDE SEQUENCE</scope>
</reference>
<dbReference type="AlphaFoldDB" id="A0A7R8X7J4"/>
<dbReference type="PANTHER" id="PTHR46121">
    <property type="entry name" value="STEROIDOGENIC ACUTE REGULATORY PROTEIN-LIKE"/>
    <property type="match status" value="1"/>
</dbReference>
<dbReference type="PANTHER" id="PTHR46121:SF1">
    <property type="entry name" value="STARD3 N-TERMINAL-LIKE PROTEIN"/>
    <property type="match status" value="1"/>
</dbReference>
<dbReference type="GO" id="GO:0140284">
    <property type="term" value="C:endoplasmic reticulum-endosome membrane contact site"/>
    <property type="evidence" value="ECO:0007669"/>
    <property type="project" value="TreeGrafter"/>
</dbReference>
<dbReference type="SMART" id="SM00234">
    <property type="entry name" value="START"/>
    <property type="match status" value="2"/>
</dbReference>
<dbReference type="SUPFAM" id="SSF55961">
    <property type="entry name" value="Bet v1-like"/>
    <property type="match status" value="2"/>
</dbReference>
<dbReference type="PROSITE" id="PS50848">
    <property type="entry name" value="START"/>
    <property type="match status" value="2"/>
</dbReference>
<dbReference type="EMBL" id="LR900389">
    <property type="protein sequence ID" value="CAD7245513.1"/>
    <property type="molecule type" value="Genomic_DNA"/>
</dbReference>
<proteinExistence type="predicted"/>
<keyword evidence="4" id="KW-1185">Reference proteome</keyword>
<dbReference type="EMBL" id="CAJPEV010000872">
    <property type="protein sequence ID" value="CAG0889221.1"/>
    <property type="molecule type" value="Genomic_DNA"/>
</dbReference>
<feature type="domain" description="START" evidence="2">
    <location>
        <begin position="481"/>
        <end position="668"/>
    </location>
</feature>